<comment type="subcellular location">
    <subcellularLocation>
        <location evidence="3">Cytoplasm</location>
    </subcellularLocation>
</comment>
<dbReference type="InterPro" id="IPR028998">
    <property type="entry name" value="RimP_C"/>
</dbReference>
<keyword evidence="8" id="KW-1185">Reference proteome</keyword>
<comment type="caution">
    <text evidence="7">The sequence shown here is derived from an EMBL/GenBank/DDBJ whole genome shotgun (WGS) entry which is preliminary data.</text>
</comment>
<dbReference type="InterPro" id="IPR035956">
    <property type="entry name" value="RimP_N_sf"/>
</dbReference>
<proteinExistence type="inferred from homology"/>
<dbReference type="Pfam" id="PF17384">
    <property type="entry name" value="DUF150_C"/>
    <property type="match status" value="1"/>
</dbReference>
<dbReference type="PANTHER" id="PTHR33867">
    <property type="entry name" value="RIBOSOME MATURATION FACTOR RIMP"/>
    <property type="match status" value="1"/>
</dbReference>
<dbReference type="InterPro" id="IPR003728">
    <property type="entry name" value="Ribosome_maturation_RimP"/>
</dbReference>
<dbReference type="Pfam" id="PF02576">
    <property type="entry name" value="RimP_N"/>
    <property type="match status" value="1"/>
</dbReference>
<keyword evidence="2 3" id="KW-0690">Ribosome biogenesis</keyword>
<evidence type="ECO:0000256" key="4">
    <source>
        <dbReference type="SAM" id="MobiDB-lite"/>
    </source>
</evidence>
<dbReference type="EMBL" id="JBBDHC010000005">
    <property type="protein sequence ID" value="MEJ1249018.1"/>
    <property type="molecule type" value="Genomic_DNA"/>
</dbReference>
<gene>
    <name evidence="3 7" type="primary">rimP</name>
    <name evidence="7" type="ORF">WB794_04925</name>
</gene>
<reference evidence="7 8" key="1">
    <citation type="journal article" date="2016" name="Antonie Van Leeuwenhoek">
        <title>Denitratimonas tolerans gen. nov., sp. nov., a denitrifying bacterium isolated from a bioreactor for tannery wastewater treatment.</title>
        <authorList>
            <person name="Han S.I."/>
            <person name="Kim J.O."/>
            <person name="Lee Y.R."/>
            <person name="Ekpeghere K.I."/>
            <person name="Koh S.C."/>
            <person name="Whang K.S."/>
        </authorList>
    </citation>
    <scope>NUCLEOTIDE SEQUENCE [LARGE SCALE GENOMIC DNA]</scope>
    <source>
        <strain evidence="7 8">KACC 17565</strain>
    </source>
</reference>
<protein>
    <recommendedName>
        <fullName evidence="3">Ribosome maturation factor RimP</fullName>
    </recommendedName>
</protein>
<evidence type="ECO:0000259" key="5">
    <source>
        <dbReference type="Pfam" id="PF02576"/>
    </source>
</evidence>
<dbReference type="RefSeq" id="WP_337334737.1">
    <property type="nucleotide sequence ID" value="NZ_JBBDHC010000005.1"/>
</dbReference>
<dbReference type="GO" id="GO:0006412">
    <property type="term" value="P:translation"/>
    <property type="evidence" value="ECO:0007669"/>
    <property type="project" value="TreeGrafter"/>
</dbReference>
<evidence type="ECO:0000256" key="2">
    <source>
        <dbReference type="ARBA" id="ARBA00022517"/>
    </source>
</evidence>
<dbReference type="GO" id="GO:0005829">
    <property type="term" value="C:cytosol"/>
    <property type="evidence" value="ECO:0007669"/>
    <property type="project" value="TreeGrafter"/>
</dbReference>
<evidence type="ECO:0000256" key="1">
    <source>
        <dbReference type="ARBA" id="ARBA00022490"/>
    </source>
</evidence>
<dbReference type="InterPro" id="IPR036847">
    <property type="entry name" value="RimP_C_sf"/>
</dbReference>
<dbReference type="NCBIfam" id="NF000927">
    <property type="entry name" value="PRK00092.1-1"/>
    <property type="match status" value="1"/>
</dbReference>
<feature type="region of interest" description="Disordered" evidence="4">
    <location>
        <begin position="153"/>
        <end position="173"/>
    </location>
</feature>
<dbReference type="InterPro" id="IPR028989">
    <property type="entry name" value="RimP_N"/>
</dbReference>
<dbReference type="Proteomes" id="UP001364472">
    <property type="component" value="Unassembled WGS sequence"/>
</dbReference>
<evidence type="ECO:0000259" key="6">
    <source>
        <dbReference type="Pfam" id="PF17384"/>
    </source>
</evidence>
<dbReference type="SUPFAM" id="SSF74942">
    <property type="entry name" value="YhbC-like, C-terminal domain"/>
    <property type="match status" value="1"/>
</dbReference>
<evidence type="ECO:0000313" key="7">
    <source>
        <dbReference type="EMBL" id="MEJ1249018.1"/>
    </source>
</evidence>
<dbReference type="CDD" id="cd01734">
    <property type="entry name" value="YlxS_C"/>
    <property type="match status" value="1"/>
</dbReference>
<comment type="similarity">
    <text evidence="3">Belongs to the RimP family.</text>
</comment>
<dbReference type="Gene3D" id="2.30.30.180">
    <property type="entry name" value="Ribosome maturation factor RimP, C-terminal domain"/>
    <property type="match status" value="1"/>
</dbReference>
<comment type="function">
    <text evidence="3">Required for maturation of 30S ribosomal subunits.</text>
</comment>
<feature type="domain" description="Ribosome maturation factor RimP N-terminal" evidence="5">
    <location>
        <begin position="12"/>
        <end position="84"/>
    </location>
</feature>
<accession>A0AAW9R4A7</accession>
<dbReference type="PANTHER" id="PTHR33867:SF1">
    <property type="entry name" value="RIBOSOME MATURATION FACTOR RIMP"/>
    <property type="match status" value="1"/>
</dbReference>
<name>A0AAW9R4A7_9GAMM</name>
<dbReference type="Gene3D" id="3.30.300.70">
    <property type="entry name" value="RimP-like superfamily, N-terminal"/>
    <property type="match status" value="1"/>
</dbReference>
<dbReference type="SUPFAM" id="SSF75420">
    <property type="entry name" value="YhbC-like, N-terminal domain"/>
    <property type="match status" value="1"/>
</dbReference>
<dbReference type="HAMAP" id="MF_01077">
    <property type="entry name" value="RimP"/>
    <property type="match status" value="1"/>
</dbReference>
<feature type="domain" description="Ribosome maturation factor RimP C-terminal" evidence="6">
    <location>
        <begin position="87"/>
        <end position="152"/>
    </location>
</feature>
<dbReference type="AlphaFoldDB" id="A0AAW9R4A7"/>
<evidence type="ECO:0000313" key="8">
    <source>
        <dbReference type="Proteomes" id="UP001364472"/>
    </source>
</evidence>
<dbReference type="GO" id="GO:0000028">
    <property type="term" value="P:ribosomal small subunit assembly"/>
    <property type="evidence" value="ECO:0007669"/>
    <property type="project" value="TreeGrafter"/>
</dbReference>
<organism evidence="7 8">
    <name type="scientific">Denitratimonas tolerans</name>
    <dbReference type="NCBI Taxonomy" id="1338420"/>
    <lineage>
        <taxon>Bacteria</taxon>
        <taxon>Pseudomonadati</taxon>
        <taxon>Pseudomonadota</taxon>
        <taxon>Gammaproteobacteria</taxon>
        <taxon>Lysobacterales</taxon>
        <taxon>Lysobacteraceae</taxon>
        <taxon>Denitratimonas</taxon>
    </lineage>
</organism>
<keyword evidence="1 3" id="KW-0963">Cytoplasm</keyword>
<evidence type="ECO:0000256" key="3">
    <source>
        <dbReference type="HAMAP-Rule" id="MF_01077"/>
    </source>
</evidence>
<sequence>MTSIERDIEALLSPAVTALGLELLGVEFIPGSGNAVLRLYIDEPERGVTLEDCEAVSREVSALLDVNDPIETHYTLEVSSPGLDRPLFKPAQYARFIGQAAKLTLEFPQDGRRRFQGPILAVDGDSITIEQDGQPVALVCSAIQKARLVPVFEPPAKPGRAPSGGTRQKQRDS</sequence>
<dbReference type="FunFam" id="3.30.300.70:FF:000001">
    <property type="entry name" value="Ribosome maturation factor RimP"/>
    <property type="match status" value="1"/>
</dbReference>